<sequence length="267" mass="30303">MSRMRERLAPVRLAWRVQRRVLGALLLREILTRYGRHNIGFAWLFIEPMVFTLGVTALWSVIHAGEGSSLPIVAFALTGYSTVLMWRNMPSRCITAIEPNQTLLYHRHVKVLDFYVARIALEAIGATVSFVLLALFFAYIGWLEPPENTLKVIWAWIMLFWFGAGLALLVGALAYRNEIVDRIWHPLAYLTFPLSGAAFLVDALPPRARDLLLWVPMVNAVEYLREGYFGSVIRAHHDMAYMAVFNAGLLLVALAQVRKVARRVIPT</sequence>
<keyword evidence="5" id="KW-0762">Sugar transport</keyword>
<comment type="similarity">
    <text evidence="2">Belongs to the ABC-2 integral membrane protein family.</text>
</comment>
<keyword evidence="8" id="KW-0625">Polysaccharide transport</keyword>
<keyword evidence="9 10" id="KW-0472">Membrane</keyword>
<dbReference type="GO" id="GO:0015774">
    <property type="term" value="P:polysaccharide transport"/>
    <property type="evidence" value="ECO:0007669"/>
    <property type="project" value="UniProtKB-KW"/>
</dbReference>
<organism evidence="12 13">
    <name type="scientific">Novosphingobium aureum</name>
    <dbReference type="NCBI Taxonomy" id="2792964"/>
    <lineage>
        <taxon>Bacteria</taxon>
        <taxon>Pseudomonadati</taxon>
        <taxon>Pseudomonadota</taxon>
        <taxon>Alphaproteobacteria</taxon>
        <taxon>Sphingomonadales</taxon>
        <taxon>Sphingomonadaceae</taxon>
        <taxon>Novosphingobium</taxon>
    </lineage>
</organism>
<evidence type="ECO:0000256" key="5">
    <source>
        <dbReference type="ARBA" id="ARBA00022597"/>
    </source>
</evidence>
<reference evidence="12" key="1">
    <citation type="submission" date="2020-11" db="EMBL/GenBank/DDBJ databases">
        <title>Novosphingobium aureum sp. nov., a marine bacterium isolated from sediment of a salt flat.</title>
        <authorList>
            <person name="Yoo Y."/>
            <person name="Kim J.-J."/>
        </authorList>
    </citation>
    <scope>NUCLEOTIDE SEQUENCE</scope>
    <source>
        <strain evidence="12">YJ-S2-02</strain>
    </source>
</reference>
<feature type="domain" description="ABC-2 type transporter transmembrane" evidence="11">
    <location>
        <begin position="22"/>
        <end position="229"/>
    </location>
</feature>
<dbReference type="PRINTS" id="PR00164">
    <property type="entry name" value="ABC2TRNSPORT"/>
</dbReference>
<dbReference type="AlphaFoldDB" id="A0A931MN49"/>
<dbReference type="GO" id="GO:0015920">
    <property type="term" value="P:lipopolysaccharide transport"/>
    <property type="evidence" value="ECO:0007669"/>
    <property type="project" value="TreeGrafter"/>
</dbReference>
<feature type="transmembrane region" description="Helical" evidence="10">
    <location>
        <begin position="115"/>
        <end position="141"/>
    </location>
</feature>
<dbReference type="InterPro" id="IPR013525">
    <property type="entry name" value="ABC2_TM"/>
</dbReference>
<evidence type="ECO:0000256" key="1">
    <source>
        <dbReference type="ARBA" id="ARBA00004651"/>
    </source>
</evidence>
<evidence type="ECO:0000256" key="10">
    <source>
        <dbReference type="SAM" id="Phobius"/>
    </source>
</evidence>
<dbReference type="GO" id="GO:0043190">
    <property type="term" value="C:ATP-binding cassette (ABC) transporter complex"/>
    <property type="evidence" value="ECO:0007669"/>
    <property type="project" value="InterPro"/>
</dbReference>
<evidence type="ECO:0000256" key="7">
    <source>
        <dbReference type="ARBA" id="ARBA00022989"/>
    </source>
</evidence>
<evidence type="ECO:0000256" key="2">
    <source>
        <dbReference type="ARBA" id="ARBA00007783"/>
    </source>
</evidence>
<comment type="caution">
    <text evidence="12">The sequence shown here is derived from an EMBL/GenBank/DDBJ whole genome shotgun (WGS) entry which is preliminary data.</text>
</comment>
<gene>
    <name evidence="12" type="ORF">I5E68_19115</name>
</gene>
<name>A0A931MN49_9SPHN</name>
<keyword evidence="4" id="KW-1003">Cell membrane</keyword>
<comment type="subcellular location">
    <subcellularLocation>
        <location evidence="1">Cell membrane</location>
        <topology evidence="1">Multi-pass membrane protein</topology>
    </subcellularLocation>
</comment>
<feature type="transmembrane region" description="Helical" evidence="10">
    <location>
        <begin position="68"/>
        <end position="86"/>
    </location>
</feature>
<dbReference type="EMBL" id="JADZGI010000007">
    <property type="protein sequence ID" value="MBH0115059.1"/>
    <property type="molecule type" value="Genomic_DNA"/>
</dbReference>
<dbReference type="PANTHER" id="PTHR30413">
    <property type="entry name" value="INNER MEMBRANE TRANSPORT PERMEASE"/>
    <property type="match status" value="1"/>
</dbReference>
<evidence type="ECO:0000313" key="12">
    <source>
        <dbReference type="EMBL" id="MBH0115059.1"/>
    </source>
</evidence>
<evidence type="ECO:0000256" key="4">
    <source>
        <dbReference type="ARBA" id="ARBA00022475"/>
    </source>
</evidence>
<keyword evidence="3" id="KW-0813">Transport</keyword>
<keyword evidence="13" id="KW-1185">Reference proteome</keyword>
<protein>
    <submittedName>
        <fullName evidence="12">ABC transporter permease</fullName>
    </submittedName>
</protein>
<keyword evidence="6 10" id="KW-0812">Transmembrane</keyword>
<dbReference type="Proteomes" id="UP000617634">
    <property type="component" value="Unassembled WGS sequence"/>
</dbReference>
<evidence type="ECO:0000313" key="13">
    <source>
        <dbReference type="Proteomes" id="UP000617634"/>
    </source>
</evidence>
<evidence type="ECO:0000256" key="9">
    <source>
        <dbReference type="ARBA" id="ARBA00023136"/>
    </source>
</evidence>
<proteinExistence type="inferred from homology"/>
<feature type="transmembrane region" description="Helical" evidence="10">
    <location>
        <begin position="41"/>
        <end position="62"/>
    </location>
</feature>
<evidence type="ECO:0000256" key="6">
    <source>
        <dbReference type="ARBA" id="ARBA00022692"/>
    </source>
</evidence>
<evidence type="ECO:0000256" key="3">
    <source>
        <dbReference type="ARBA" id="ARBA00022448"/>
    </source>
</evidence>
<dbReference type="Pfam" id="PF01061">
    <property type="entry name" value="ABC2_membrane"/>
    <property type="match status" value="1"/>
</dbReference>
<dbReference type="GO" id="GO:0140359">
    <property type="term" value="F:ABC-type transporter activity"/>
    <property type="evidence" value="ECO:0007669"/>
    <property type="project" value="InterPro"/>
</dbReference>
<evidence type="ECO:0000259" key="11">
    <source>
        <dbReference type="Pfam" id="PF01061"/>
    </source>
</evidence>
<feature type="transmembrane region" description="Helical" evidence="10">
    <location>
        <begin position="239"/>
        <end position="257"/>
    </location>
</feature>
<keyword evidence="7 10" id="KW-1133">Transmembrane helix</keyword>
<evidence type="ECO:0000256" key="8">
    <source>
        <dbReference type="ARBA" id="ARBA00023047"/>
    </source>
</evidence>
<feature type="transmembrane region" description="Helical" evidence="10">
    <location>
        <begin position="187"/>
        <end position="204"/>
    </location>
</feature>
<dbReference type="PANTHER" id="PTHR30413:SF10">
    <property type="entry name" value="CAPSULE POLYSACCHARIDE EXPORT INNER-MEMBRANE PROTEIN CTRC"/>
    <property type="match status" value="1"/>
</dbReference>
<dbReference type="InterPro" id="IPR000412">
    <property type="entry name" value="ABC_2_transport"/>
</dbReference>
<dbReference type="RefSeq" id="WP_197167198.1">
    <property type="nucleotide sequence ID" value="NZ_JADZGI010000007.1"/>
</dbReference>
<feature type="transmembrane region" description="Helical" evidence="10">
    <location>
        <begin position="153"/>
        <end position="175"/>
    </location>
</feature>
<accession>A0A931MN49</accession>